<sequence length="355" mass="37661">KCPSLTSPLNGTLTGNNLYQDEVQFTCDAGYNLVGKTRITCKADGTWSGSVPTCLPVQCKLPSAPANGGMTGSRSYRDDLRFTCEVGYHLVGASRIWCQADGTWSDNVPVCPVVRCPPLEAPTHGTMIGSNSYQDVVEFTCDVGYNLVGAQSVMCQADARWSDIAPVCKAIPCPLFAVPDHGSMTGSIAYKEVVQFSCDTGYYLVGAESILCRVDGTWSGTVPTCALVHCPVLPAPSDGTVTEGNSYQTMLQFGCDSGYYLVGEASLTCQADGTWTSSAPTCAGKVSVECPQLTAPVNGEMTGTNFYPAKVHFTCDSGYVLDGSPTLSCQADATWSGAVPSCRRRMDLFPSLTSY</sequence>
<dbReference type="PANTHER" id="PTHR45656:SF4">
    <property type="entry name" value="PROTEIN CBR-CLEC-78"/>
    <property type="match status" value="1"/>
</dbReference>
<evidence type="ECO:0000256" key="6">
    <source>
        <dbReference type="ARBA" id="ARBA00022737"/>
    </source>
</evidence>
<evidence type="ECO:0000313" key="13">
    <source>
        <dbReference type="EMBL" id="EEN69017.1"/>
    </source>
</evidence>
<feature type="disulfide bond" evidence="11">
    <location>
        <begin position="84"/>
        <end position="111"/>
    </location>
</feature>
<organism>
    <name type="scientific">Branchiostoma floridae</name>
    <name type="common">Florida lancelet</name>
    <name type="synonym">Amphioxus</name>
    <dbReference type="NCBI Taxonomy" id="7739"/>
    <lineage>
        <taxon>Eukaryota</taxon>
        <taxon>Metazoa</taxon>
        <taxon>Chordata</taxon>
        <taxon>Cephalochordata</taxon>
        <taxon>Leptocardii</taxon>
        <taxon>Amphioxiformes</taxon>
        <taxon>Branchiostomatidae</taxon>
        <taxon>Branchiostoma</taxon>
    </lineage>
</organism>
<feature type="domain" description="Sushi" evidence="12">
    <location>
        <begin position="57"/>
        <end position="113"/>
    </location>
</feature>
<reference evidence="13" key="1">
    <citation type="journal article" date="2008" name="Nature">
        <title>The amphioxus genome and the evolution of the chordate karyotype.</title>
        <authorList>
            <consortium name="US DOE Joint Genome Institute (JGI-PGF)"/>
            <person name="Putnam N.H."/>
            <person name="Butts T."/>
            <person name="Ferrier D.E.K."/>
            <person name="Furlong R.F."/>
            <person name="Hellsten U."/>
            <person name="Kawashima T."/>
            <person name="Robinson-Rechavi M."/>
            <person name="Shoguchi E."/>
            <person name="Terry A."/>
            <person name="Yu J.-K."/>
            <person name="Benito-Gutierrez E.L."/>
            <person name="Dubchak I."/>
            <person name="Garcia-Fernandez J."/>
            <person name="Gibson-Brown J.J."/>
            <person name="Grigoriev I.V."/>
            <person name="Horton A.C."/>
            <person name="de Jong P.J."/>
            <person name="Jurka J."/>
            <person name="Kapitonov V.V."/>
            <person name="Kohara Y."/>
            <person name="Kuroki Y."/>
            <person name="Lindquist E."/>
            <person name="Lucas S."/>
            <person name="Osoegawa K."/>
            <person name="Pennacchio L.A."/>
            <person name="Salamov A.A."/>
            <person name="Satou Y."/>
            <person name="Sauka-Spengler T."/>
            <person name="Schmutz J."/>
            <person name="Shin-I T."/>
            <person name="Toyoda A."/>
            <person name="Bronner-Fraser M."/>
            <person name="Fujiyama A."/>
            <person name="Holland L.Z."/>
            <person name="Holland P.W.H."/>
            <person name="Satoh N."/>
            <person name="Rokhsar D.S."/>
        </authorList>
    </citation>
    <scope>NUCLEOTIDE SEQUENCE [LARGE SCALE GENOMIC DNA]</scope>
    <source>
        <strain evidence="13">S238N-H82</strain>
        <tissue evidence="13">Testes</tissue>
    </source>
</reference>
<name>C3XSU6_BRAFL</name>
<evidence type="ECO:0000256" key="7">
    <source>
        <dbReference type="ARBA" id="ARBA00022837"/>
    </source>
</evidence>
<evidence type="ECO:0000256" key="2">
    <source>
        <dbReference type="ARBA" id="ARBA00022525"/>
    </source>
</evidence>
<keyword evidence="6" id="KW-0677">Repeat</keyword>
<dbReference type="InterPro" id="IPR000436">
    <property type="entry name" value="Sushi_SCR_CCP_dom"/>
</dbReference>
<feature type="domain" description="Sushi" evidence="12">
    <location>
        <begin position="228"/>
        <end position="284"/>
    </location>
</feature>
<dbReference type="SUPFAM" id="SSF57535">
    <property type="entry name" value="Complement control module/SCR domain"/>
    <property type="match status" value="6"/>
</dbReference>
<accession>C3XSU6</accession>
<feature type="disulfide bond" evidence="11">
    <location>
        <begin position="27"/>
        <end position="54"/>
    </location>
</feature>
<keyword evidence="8" id="KW-0130">Cell adhesion</keyword>
<dbReference type="STRING" id="7739.C3XSU6"/>
<dbReference type="EMBL" id="GG666459">
    <property type="protein sequence ID" value="EEN69017.1"/>
    <property type="molecule type" value="Genomic_DNA"/>
</dbReference>
<evidence type="ECO:0000256" key="10">
    <source>
        <dbReference type="ARBA" id="ARBA00023180"/>
    </source>
</evidence>
<dbReference type="GO" id="GO:0007155">
    <property type="term" value="P:cell adhesion"/>
    <property type="evidence" value="ECO:0007669"/>
    <property type="project" value="UniProtKB-KW"/>
</dbReference>
<evidence type="ECO:0000256" key="1">
    <source>
        <dbReference type="ARBA" id="ARBA00004613"/>
    </source>
</evidence>
<dbReference type="FunFam" id="2.10.70.10:FF:000064">
    <property type="entry name" value="Fibulin 7"/>
    <property type="match status" value="1"/>
</dbReference>
<comment type="subcellular location">
    <subcellularLocation>
        <location evidence="1">Secreted</location>
    </subcellularLocation>
</comment>
<dbReference type="GO" id="GO:0005576">
    <property type="term" value="C:extracellular region"/>
    <property type="evidence" value="ECO:0007669"/>
    <property type="project" value="UniProtKB-SubCell"/>
</dbReference>
<dbReference type="Pfam" id="PF00084">
    <property type="entry name" value="Sushi"/>
    <property type="match status" value="6"/>
</dbReference>
<keyword evidence="9 11" id="KW-1015">Disulfide bond</keyword>
<feature type="disulfide bond" evidence="11">
    <location>
        <begin position="255"/>
        <end position="282"/>
    </location>
</feature>
<dbReference type="PANTHER" id="PTHR45656">
    <property type="entry name" value="PROTEIN CBR-CLEC-78"/>
    <property type="match status" value="1"/>
</dbReference>
<evidence type="ECO:0000256" key="3">
    <source>
        <dbReference type="ARBA" id="ARBA00022536"/>
    </source>
</evidence>
<evidence type="ECO:0000256" key="4">
    <source>
        <dbReference type="ARBA" id="ARBA00022659"/>
    </source>
</evidence>
<evidence type="ECO:0000259" key="12">
    <source>
        <dbReference type="PROSITE" id="PS50923"/>
    </source>
</evidence>
<keyword evidence="7" id="KW-0106">Calcium</keyword>
<feature type="disulfide bond" evidence="11">
    <location>
        <begin position="141"/>
        <end position="168"/>
    </location>
</feature>
<keyword evidence="5" id="KW-0732">Signal</keyword>
<evidence type="ECO:0000256" key="5">
    <source>
        <dbReference type="ARBA" id="ARBA00022729"/>
    </source>
</evidence>
<keyword evidence="2" id="KW-0964">Secreted</keyword>
<dbReference type="Gene3D" id="2.10.70.10">
    <property type="entry name" value="Complement Module, domain 1"/>
    <property type="match status" value="6"/>
</dbReference>
<dbReference type="InterPro" id="IPR035976">
    <property type="entry name" value="Sushi/SCR/CCP_sf"/>
</dbReference>
<evidence type="ECO:0000256" key="9">
    <source>
        <dbReference type="ARBA" id="ARBA00023157"/>
    </source>
</evidence>
<feature type="domain" description="Sushi" evidence="12">
    <location>
        <begin position="288"/>
        <end position="344"/>
    </location>
</feature>
<proteinExistence type="predicted"/>
<dbReference type="FunFam" id="2.10.70.10:FF:000014">
    <property type="entry name" value="Membrane cofactor protein"/>
    <property type="match status" value="1"/>
</dbReference>
<dbReference type="PROSITE" id="PS50923">
    <property type="entry name" value="SUSHI"/>
    <property type="match status" value="6"/>
</dbReference>
<feature type="disulfide bond" evidence="11">
    <location>
        <begin position="315"/>
        <end position="342"/>
    </location>
</feature>
<dbReference type="eggNOG" id="KOG4297">
    <property type="taxonomic scope" value="Eukaryota"/>
</dbReference>
<gene>
    <name evidence="13" type="ORF">BRAFLDRAFT_213302</name>
</gene>
<comment type="caution">
    <text evidence="11">Lacks conserved residue(s) required for the propagation of feature annotation.</text>
</comment>
<feature type="disulfide bond" evidence="11">
    <location>
        <begin position="198"/>
        <end position="225"/>
    </location>
</feature>
<feature type="domain" description="Sushi" evidence="12">
    <location>
        <begin position="114"/>
        <end position="170"/>
    </location>
</feature>
<evidence type="ECO:0000256" key="11">
    <source>
        <dbReference type="PROSITE-ProRule" id="PRU00302"/>
    </source>
</evidence>
<dbReference type="SMART" id="SM00032">
    <property type="entry name" value="CCP"/>
    <property type="match status" value="6"/>
</dbReference>
<dbReference type="InterPro" id="IPR051277">
    <property type="entry name" value="SEZ6_CSMD_C4BPB_Regulators"/>
</dbReference>
<evidence type="ECO:0000256" key="8">
    <source>
        <dbReference type="ARBA" id="ARBA00022889"/>
    </source>
</evidence>
<dbReference type="CDD" id="cd00033">
    <property type="entry name" value="CCP"/>
    <property type="match status" value="6"/>
</dbReference>
<protein>
    <recommendedName>
        <fullName evidence="12">Sushi domain-containing protein</fullName>
    </recommendedName>
</protein>
<feature type="domain" description="Sushi" evidence="12">
    <location>
        <begin position="1"/>
        <end position="56"/>
    </location>
</feature>
<feature type="domain" description="Sushi" evidence="12">
    <location>
        <begin position="171"/>
        <end position="227"/>
    </location>
</feature>
<keyword evidence="3" id="KW-0245">EGF-like domain</keyword>
<dbReference type="InParanoid" id="C3XSU6"/>
<feature type="non-terminal residue" evidence="13">
    <location>
        <position position="1"/>
    </location>
</feature>
<keyword evidence="10" id="KW-0325">Glycoprotein</keyword>
<dbReference type="AlphaFoldDB" id="C3XSU6"/>
<keyword evidence="4 11" id="KW-0768">Sushi</keyword>